<accession>A0A7W5BCL7</accession>
<dbReference type="EMBL" id="JACHXD010000009">
    <property type="protein sequence ID" value="MBB3120355.1"/>
    <property type="molecule type" value="Genomic_DNA"/>
</dbReference>
<dbReference type="SUPFAM" id="SSF52540">
    <property type="entry name" value="P-loop containing nucleoside triphosphate hydrolases"/>
    <property type="match status" value="1"/>
</dbReference>
<comment type="caution">
    <text evidence="1">The sequence shown here is derived from an EMBL/GenBank/DDBJ whole genome shotgun (WGS) entry which is preliminary data.</text>
</comment>
<organism evidence="1 2">
    <name type="scientific">Pseudoduganella violacea</name>
    <dbReference type="NCBI Taxonomy" id="1715466"/>
    <lineage>
        <taxon>Bacteria</taxon>
        <taxon>Pseudomonadati</taxon>
        <taxon>Pseudomonadota</taxon>
        <taxon>Betaproteobacteria</taxon>
        <taxon>Burkholderiales</taxon>
        <taxon>Oxalobacteraceae</taxon>
        <taxon>Telluria group</taxon>
        <taxon>Pseudoduganella</taxon>
    </lineage>
</organism>
<reference evidence="1 2" key="1">
    <citation type="submission" date="2020-08" db="EMBL/GenBank/DDBJ databases">
        <title>Genomic Encyclopedia of Type Strains, Phase III (KMG-III): the genomes of soil and plant-associated and newly described type strains.</title>
        <authorList>
            <person name="Whitman W."/>
        </authorList>
    </citation>
    <scope>NUCLEOTIDE SEQUENCE [LARGE SCALE GENOMIC DNA]</scope>
    <source>
        <strain evidence="1 2">CECT 8897</strain>
    </source>
</reference>
<evidence type="ECO:0000313" key="2">
    <source>
        <dbReference type="Proteomes" id="UP000541535"/>
    </source>
</evidence>
<protein>
    <recommendedName>
        <fullName evidence="3">Sulfotransferase</fullName>
    </recommendedName>
</protein>
<evidence type="ECO:0000313" key="1">
    <source>
        <dbReference type="EMBL" id="MBB3120355.1"/>
    </source>
</evidence>
<dbReference type="RefSeq" id="WP_183442095.1">
    <property type="nucleotide sequence ID" value="NZ_JACHXD010000009.1"/>
</dbReference>
<proteinExistence type="predicted"/>
<dbReference type="Proteomes" id="UP000541535">
    <property type="component" value="Unassembled WGS sequence"/>
</dbReference>
<evidence type="ECO:0008006" key="3">
    <source>
        <dbReference type="Google" id="ProtNLM"/>
    </source>
</evidence>
<dbReference type="Gene3D" id="3.40.50.300">
    <property type="entry name" value="P-loop containing nucleotide triphosphate hydrolases"/>
    <property type="match status" value="1"/>
</dbReference>
<dbReference type="InterPro" id="IPR027417">
    <property type="entry name" value="P-loop_NTPase"/>
</dbReference>
<gene>
    <name evidence="1" type="ORF">FHS03_003419</name>
</gene>
<sequence>MKALLQSVAALRAVPAAPWRGAVRRVAVILTSSRSGSSLFKSVLAGHPDIASLDGEAEPFLALSGNGFGFNSDSDALRSLNDIEALADNIFDGLTVADAHWAPLPELTARWRRRLLLQFPALFSVPEEYQRMQRALDEVLGHACARERDAPEPLDEQEVQSQVLAALFWREPWRVDYYDGRLGPGANKYFDETAKIEEPPFVLPRLRRRRFAAADAQDKILLFKTPSDAYRPGLYEQLFPRAAVRYIHLTRGYAQCVNGLMDGWLSPVGFFAQDLRRAGVSLDIAGYSDQLPFGRHWWKFDLPPDWHALSAASLEEVCLAQWLASHRAIIASGVPAIRLAFEDFIADPAAIMGRATRWLELAPLPMPPALPVTMATEAPGAGRWRKRRPQLGALAARPEVASLMDELGYRMEQEDWQ</sequence>
<keyword evidence="2" id="KW-1185">Reference proteome</keyword>
<name>A0A7W5BCL7_9BURK</name>
<dbReference type="AlphaFoldDB" id="A0A7W5BCL7"/>